<dbReference type="Pfam" id="PF13231">
    <property type="entry name" value="PMT_2"/>
    <property type="match status" value="1"/>
</dbReference>
<dbReference type="GeneID" id="93299558"/>
<feature type="transmembrane region" description="Helical" evidence="1">
    <location>
        <begin position="63"/>
        <end position="82"/>
    </location>
</feature>
<evidence type="ECO:0000313" key="4">
    <source>
        <dbReference type="Proteomes" id="UP000095003"/>
    </source>
</evidence>
<dbReference type="RefSeq" id="WP_069155991.1">
    <property type="nucleotide sequence ID" value="NZ_MCGI01000001.1"/>
</dbReference>
<feature type="transmembrane region" description="Helical" evidence="1">
    <location>
        <begin position="89"/>
        <end position="107"/>
    </location>
</feature>
<protein>
    <recommendedName>
        <fullName evidence="2">Glycosyltransferase RgtA/B/C/D-like domain-containing protein</fullName>
    </recommendedName>
</protein>
<feature type="transmembrane region" description="Helical" evidence="1">
    <location>
        <begin position="211"/>
        <end position="229"/>
    </location>
</feature>
<feature type="transmembrane region" description="Helical" evidence="1">
    <location>
        <begin position="330"/>
        <end position="348"/>
    </location>
</feature>
<dbReference type="InterPro" id="IPR038731">
    <property type="entry name" value="RgtA/B/C-like"/>
</dbReference>
<feature type="transmembrane region" description="Helical" evidence="1">
    <location>
        <begin position="264"/>
        <end position="285"/>
    </location>
</feature>
<feature type="transmembrane region" description="Helical" evidence="1">
    <location>
        <begin position="139"/>
        <end position="157"/>
    </location>
</feature>
<feature type="transmembrane region" description="Helical" evidence="1">
    <location>
        <begin position="119"/>
        <end position="134"/>
    </location>
</feature>
<name>A0A1E3AXB1_9FIRM</name>
<gene>
    <name evidence="3" type="ORF">BEH84_01053</name>
</gene>
<evidence type="ECO:0000259" key="2">
    <source>
        <dbReference type="Pfam" id="PF13231"/>
    </source>
</evidence>
<sequence>MKIRNIDKTGFGVFMIYIIGCLVYVMCASNMSVPVHLKVDEELYLAMAKSFHYQHNFQQAFSYVNYNCVLYSILISFAYYLFDPENIMFIVRTIGIIVMCSTVFPAYLLSEKILKNKKYALLMTIFVLFIPDMIDSMYIMQEVLCFPITIWCFYFAYRDMDYNEDCINRYSILTIVFSVLAFFTKTNMIILLPSYIIYLACRVNKHKIKKIVFLSILGFTLIVLGMLSIELLNGMHSGSNHYAKQIMALFPITFKTFMAAINGIIYYVIFFLLCTGILPVFVVLKNTNKYRKTEQKFILYLSLCLIFLILEIVITIFLTEEAGALYPHKFLFRYLFALGIPFIILFFSNKENDAFCKKSFISVYLIIGVYMIVYYFLLKSSGTTAIMDSHINVLIENIIRILGKYMGMIIGILFLIFSIVWIGLLQKGKVRQKFSIISSVSMLILLLFNFWQHPYYSNMICEGKANKKDFMLLGNYLGEEDRKIYYLNDELDNYALFYGYIAQDYQWINPDEISLVENDDVIVIKKGAISIPDEFKKVDLNTSNIEVWERKQ</sequence>
<feature type="transmembrane region" description="Helical" evidence="1">
    <location>
        <begin position="12"/>
        <end position="33"/>
    </location>
</feature>
<proteinExistence type="predicted"/>
<keyword evidence="1" id="KW-1133">Transmembrane helix</keyword>
<feature type="transmembrane region" description="Helical" evidence="1">
    <location>
        <begin position="360"/>
        <end position="378"/>
    </location>
</feature>
<organism evidence="3 4">
    <name type="scientific">Eisenbergiella tayi</name>
    <dbReference type="NCBI Taxonomy" id="1432052"/>
    <lineage>
        <taxon>Bacteria</taxon>
        <taxon>Bacillati</taxon>
        <taxon>Bacillota</taxon>
        <taxon>Clostridia</taxon>
        <taxon>Lachnospirales</taxon>
        <taxon>Lachnospiraceae</taxon>
        <taxon>Eisenbergiella</taxon>
    </lineage>
</organism>
<feature type="transmembrane region" description="Helical" evidence="1">
    <location>
        <begin position="398"/>
        <end position="422"/>
    </location>
</feature>
<comment type="caution">
    <text evidence="3">The sequence shown here is derived from an EMBL/GenBank/DDBJ whole genome shotgun (WGS) entry which is preliminary data.</text>
</comment>
<dbReference type="AlphaFoldDB" id="A0A1E3AXB1"/>
<feature type="transmembrane region" description="Helical" evidence="1">
    <location>
        <begin position="297"/>
        <end position="318"/>
    </location>
</feature>
<evidence type="ECO:0000256" key="1">
    <source>
        <dbReference type="SAM" id="Phobius"/>
    </source>
</evidence>
<accession>A0A1E3AXB1</accession>
<keyword evidence="1" id="KW-0812">Transmembrane</keyword>
<reference evidence="3 4" key="1">
    <citation type="submission" date="2016-07" db="EMBL/GenBank/DDBJ databases">
        <title>Characterization of isolates of Eisenbergiella tayi derived from blood cultures, using whole genome sequencing.</title>
        <authorList>
            <person name="Burdz T."/>
            <person name="Wiebe D."/>
            <person name="Huynh C."/>
            <person name="Bernard K."/>
        </authorList>
    </citation>
    <scope>NUCLEOTIDE SEQUENCE [LARGE SCALE GENOMIC DNA]</scope>
    <source>
        <strain evidence="3 4">NML 120489</strain>
    </source>
</reference>
<dbReference type="EMBL" id="MCGI01000001">
    <property type="protein sequence ID" value="ODM13338.1"/>
    <property type="molecule type" value="Genomic_DNA"/>
</dbReference>
<feature type="transmembrane region" description="Helical" evidence="1">
    <location>
        <begin position="434"/>
        <end position="451"/>
    </location>
</feature>
<evidence type="ECO:0000313" key="3">
    <source>
        <dbReference type="EMBL" id="ODM13338.1"/>
    </source>
</evidence>
<dbReference type="Proteomes" id="UP000095003">
    <property type="component" value="Unassembled WGS sequence"/>
</dbReference>
<feature type="transmembrane region" description="Helical" evidence="1">
    <location>
        <begin position="169"/>
        <end position="199"/>
    </location>
</feature>
<feature type="domain" description="Glycosyltransferase RgtA/B/C/D-like" evidence="2">
    <location>
        <begin position="71"/>
        <end position="223"/>
    </location>
</feature>
<keyword evidence="1" id="KW-0472">Membrane</keyword>